<dbReference type="GO" id="GO:0005829">
    <property type="term" value="C:cytosol"/>
    <property type="evidence" value="ECO:0007669"/>
    <property type="project" value="TreeGrafter"/>
</dbReference>
<dbReference type="PANTHER" id="PTHR33336:SF1">
    <property type="entry name" value="(4S)-4-HYDROXY-5-PHOSPHONOOXYPENTANE-2,3-DIONE ISOMERASE"/>
    <property type="match status" value="1"/>
</dbReference>
<accession>A0A3M8W0K5</accession>
<dbReference type="InterPro" id="IPR011008">
    <property type="entry name" value="Dimeric_a/b-barrel"/>
</dbReference>
<protein>
    <submittedName>
        <fullName evidence="2">Antibiotic biosynthesis monooxygenase</fullName>
    </submittedName>
</protein>
<dbReference type="GO" id="GO:0004497">
    <property type="term" value="F:monooxygenase activity"/>
    <property type="evidence" value="ECO:0007669"/>
    <property type="project" value="UniProtKB-KW"/>
</dbReference>
<dbReference type="PANTHER" id="PTHR33336">
    <property type="entry name" value="QUINOL MONOOXYGENASE YGIN-RELATED"/>
    <property type="match status" value="1"/>
</dbReference>
<dbReference type="EMBL" id="RIBZ01000270">
    <property type="protein sequence ID" value="RNG22211.1"/>
    <property type="molecule type" value="Genomic_DNA"/>
</dbReference>
<dbReference type="Gene3D" id="3.30.70.100">
    <property type="match status" value="1"/>
</dbReference>
<name>A0A3M8W0K5_9ACTN</name>
<keyword evidence="3" id="KW-1185">Reference proteome</keyword>
<comment type="caution">
    <text evidence="2">The sequence shown here is derived from an EMBL/GenBank/DDBJ whole genome shotgun (WGS) entry which is preliminary data.</text>
</comment>
<dbReference type="AlphaFoldDB" id="A0A3M8W0K5"/>
<dbReference type="Pfam" id="PF03992">
    <property type="entry name" value="ABM"/>
    <property type="match status" value="1"/>
</dbReference>
<sequence length="100" mass="11277">MLALTVSLQVRPGHRDQFLAAITKNAQASFTDEPGCQYFDVTVDTADDHHFLFYELYTDQAALDAHRAASHFAEWREAAEQHVVPGSQKNTITELLLHHV</sequence>
<evidence type="ECO:0000259" key="1">
    <source>
        <dbReference type="PROSITE" id="PS51725"/>
    </source>
</evidence>
<keyword evidence="2" id="KW-0503">Monooxygenase</keyword>
<organism evidence="2 3">
    <name type="scientific">Streptomyces botrytidirepellens</name>
    <dbReference type="NCBI Taxonomy" id="2486417"/>
    <lineage>
        <taxon>Bacteria</taxon>
        <taxon>Bacillati</taxon>
        <taxon>Actinomycetota</taxon>
        <taxon>Actinomycetes</taxon>
        <taxon>Kitasatosporales</taxon>
        <taxon>Streptomycetaceae</taxon>
        <taxon>Streptomyces</taxon>
    </lineage>
</organism>
<keyword evidence="2" id="KW-0560">Oxidoreductase</keyword>
<reference evidence="2 3" key="1">
    <citation type="submission" date="2018-11" db="EMBL/GenBank/DDBJ databases">
        <title>The Potential of Streptomyces as Biocontrol Agents against the Tomato grey mould, Botrytis cinerea (Gray mold) Frontiers in Microbiology.</title>
        <authorList>
            <person name="Li D."/>
        </authorList>
    </citation>
    <scope>NUCLEOTIDE SEQUENCE [LARGE SCALE GENOMIC DNA]</scope>
    <source>
        <strain evidence="2 3">NEAU-LD23</strain>
    </source>
</reference>
<dbReference type="InterPro" id="IPR007138">
    <property type="entry name" value="ABM_dom"/>
</dbReference>
<dbReference type="Proteomes" id="UP000275401">
    <property type="component" value="Unassembled WGS sequence"/>
</dbReference>
<evidence type="ECO:0000313" key="3">
    <source>
        <dbReference type="Proteomes" id="UP000275401"/>
    </source>
</evidence>
<proteinExistence type="predicted"/>
<dbReference type="PROSITE" id="PS51725">
    <property type="entry name" value="ABM"/>
    <property type="match status" value="1"/>
</dbReference>
<dbReference type="SUPFAM" id="SSF54909">
    <property type="entry name" value="Dimeric alpha+beta barrel"/>
    <property type="match status" value="1"/>
</dbReference>
<dbReference type="InterPro" id="IPR050744">
    <property type="entry name" value="AI-2_Isomerase_LsrG"/>
</dbReference>
<evidence type="ECO:0000313" key="2">
    <source>
        <dbReference type="EMBL" id="RNG22211.1"/>
    </source>
</evidence>
<dbReference type="RefSeq" id="WP_123102029.1">
    <property type="nucleotide sequence ID" value="NZ_RIBZ01000270.1"/>
</dbReference>
<gene>
    <name evidence="2" type="ORF">EEJ42_21905</name>
</gene>
<feature type="domain" description="ABM" evidence="1">
    <location>
        <begin position="2"/>
        <end position="92"/>
    </location>
</feature>